<evidence type="ECO:0000313" key="2">
    <source>
        <dbReference type="Proteomes" id="UP001179361"/>
    </source>
</evidence>
<sequence length="90" mass="10258">MKALSDYNFCNSWVLREVNLTPNEDYLVLMDVGELKQGERVRFVGFDDVDNHYGIFVFVDAQDRILEVSGDCAGENHSCVQNVKRALCKP</sequence>
<dbReference type="RefSeq" id="WP_231056535.1">
    <property type="nucleotide sequence ID" value="NZ_JAJNOC010000001.1"/>
</dbReference>
<gene>
    <name evidence="1" type="ORF">LQ564_02695</name>
</gene>
<dbReference type="Proteomes" id="UP001179361">
    <property type="component" value="Unassembled WGS sequence"/>
</dbReference>
<accession>A0ABS8Q0E4</accession>
<reference evidence="1" key="1">
    <citation type="submission" date="2021-11" db="EMBL/GenBank/DDBJ databases">
        <title>The complete genome of Massilia sp sp. G4R7.</title>
        <authorList>
            <person name="Liu L."/>
            <person name="Yue J."/>
            <person name="Yuan J."/>
            <person name="Yang F."/>
            <person name="Li L."/>
        </authorList>
    </citation>
    <scope>NUCLEOTIDE SEQUENCE</scope>
    <source>
        <strain evidence="1">G4R7</strain>
    </source>
</reference>
<organism evidence="1 2">
    <name type="scientific">Massilia phyllostachyos</name>
    <dbReference type="NCBI Taxonomy" id="2898585"/>
    <lineage>
        <taxon>Bacteria</taxon>
        <taxon>Pseudomonadati</taxon>
        <taxon>Pseudomonadota</taxon>
        <taxon>Betaproteobacteria</taxon>
        <taxon>Burkholderiales</taxon>
        <taxon>Oxalobacteraceae</taxon>
        <taxon>Telluria group</taxon>
        <taxon>Massilia</taxon>
    </lineage>
</organism>
<dbReference type="EMBL" id="JAJNOC010000001">
    <property type="protein sequence ID" value="MCD2515217.1"/>
    <property type="molecule type" value="Genomic_DNA"/>
</dbReference>
<name>A0ABS8Q0E4_9BURK</name>
<proteinExistence type="predicted"/>
<evidence type="ECO:0000313" key="1">
    <source>
        <dbReference type="EMBL" id="MCD2515217.1"/>
    </source>
</evidence>
<comment type="caution">
    <text evidence="1">The sequence shown here is derived from an EMBL/GenBank/DDBJ whole genome shotgun (WGS) entry which is preliminary data.</text>
</comment>
<protein>
    <submittedName>
        <fullName evidence="1">Uncharacterized protein</fullName>
    </submittedName>
</protein>
<keyword evidence="2" id="KW-1185">Reference proteome</keyword>